<evidence type="ECO:0000313" key="11">
    <source>
        <dbReference type="EMBL" id="KAB0264448.1"/>
    </source>
</evidence>
<evidence type="ECO:0000256" key="7">
    <source>
        <dbReference type="PIRSR" id="PIRSR602137-50"/>
    </source>
</evidence>
<evidence type="ECO:0000256" key="5">
    <source>
        <dbReference type="ARBA" id="ARBA00022801"/>
    </source>
</evidence>
<keyword evidence="5 8" id="KW-0378">Hydrolase</keyword>
<dbReference type="RefSeq" id="WP_150949187.1">
    <property type="nucleotide sequence ID" value="NZ_VCMV01000071.1"/>
</dbReference>
<gene>
    <name evidence="11" type="primary">blaOXA</name>
    <name evidence="11" type="ORF">FEZ63_22705</name>
</gene>
<evidence type="ECO:0000256" key="8">
    <source>
        <dbReference type="RuleBase" id="RU361140"/>
    </source>
</evidence>
<dbReference type="NCBIfam" id="NF000270">
    <property type="entry name" value="bla_class_D_alt"/>
    <property type="match status" value="1"/>
</dbReference>
<evidence type="ECO:0000256" key="4">
    <source>
        <dbReference type="ARBA" id="ARBA00022729"/>
    </source>
</evidence>
<dbReference type="PANTHER" id="PTHR30627:SF6">
    <property type="entry name" value="BETA-LACTAMASE YBXI-RELATED"/>
    <property type="match status" value="1"/>
</dbReference>
<evidence type="ECO:0000259" key="10">
    <source>
        <dbReference type="Pfam" id="PF00905"/>
    </source>
</evidence>
<evidence type="ECO:0000313" key="12">
    <source>
        <dbReference type="Proteomes" id="UP000325684"/>
    </source>
</evidence>
<dbReference type="InterPro" id="IPR001460">
    <property type="entry name" value="PCN-bd_Tpept"/>
</dbReference>
<dbReference type="EMBL" id="VCMV01000071">
    <property type="protein sequence ID" value="KAB0264448.1"/>
    <property type="molecule type" value="Genomic_DNA"/>
</dbReference>
<dbReference type="Gene3D" id="3.40.710.10">
    <property type="entry name" value="DD-peptidase/beta-lactamase superfamily"/>
    <property type="match status" value="1"/>
</dbReference>
<evidence type="ECO:0000256" key="3">
    <source>
        <dbReference type="ARBA" id="ARBA00012865"/>
    </source>
</evidence>
<comment type="catalytic activity">
    <reaction evidence="1 8">
        <text>a beta-lactam + H2O = a substituted beta-amino acid</text>
        <dbReference type="Rhea" id="RHEA:20401"/>
        <dbReference type="ChEBI" id="CHEBI:15377"/>
        <dbReference type="ChEBI" id="CHEBI:35627"/>
        <dbReference type="ChEBI" id="CHEBI:140347"/>
        <dbReference type="EC" id="3.5.2.6"/>
    </reaction>
</comment>
<dbReference type="PANTHER" id="PTHR30627">
    <property type="entry name" value="PEPTIDOGLYCAN D,D-TRANSPEPTIDASE"/>
    <property type="match status" value="1"/>
</dbReference>
<dbReference type="InterPro" id="IPR002137">
    <property type="entry name" value="Beta-lactam_class-D_AS"/>
</dbReference>
<keyword evidence="12" id="KW-1185">Reference proteome</keyword>
<feature type="modified residue" description="N6-carboxylysine" evidence="7">
    <location>
        <position position="58"/>
    </location>
</feature>
<dbReference type="GO" id="GO:0046677">
    <property type="term" value="P:response to antibiotic"/>
    <property type="evidence" value="ECO:0007669"/>
    <property type="project" value="UniProtKB-UniRule"/>
</dbReference>
<organism evidence="11 12">
    <name type="scientific">Microvirga brassicacearum</name>
    <dbReference type="NCBI Taxonomy" id="2580413"/>
    <lineage>
        <taxon>Bacteria</taxon>
        <taxon>Pseudomonadati</taxon>
        <taxon>Pseudomonadota</taxon>
        <taxon>Alphaproteobacteria</taxon>
        <taxon>Hyphomicrobiales</taxon>
        <taxon>Methylobacteriaceae</taxon>
        <taxon>Microvirga</taxon>
    </lineage>
</organism>
<keyword evidence="6 8" id="KW-0046">Antibiotic resistance</keyword>
<dbReference type="GO" id="GO:0005886">
    <property type="term" value="C:plasma membrane"/>
    <property type="evidence" value="ECO:0007669"/>
    <property type="project" value="TreeGrafter"/>
</dbReference>
<dbReference type="GO" id="GO:0008658">
    <property type="term" value="F:penicillin binding"/>
    <property type="evidence" value="ECO:0007669"/>
    <property type="project" value="InterPro"/>
</dbReference>
<dbReference type="Proteomes" id="UP000325684">
    <property type="component" value="Unassembled WGS sequence"/>
</dbReference>
<dbReference type="InterPro" id="IPR012338">
    <property type="entry name" value="Beta-lactam/transpept-like"/>
</dbReference>
<name>A0A5N3P3Y0_9HYPH</name>
<feature type="signal peptide" evidence="9">
    <location>
        <begin position="1"/>
        <end position="22"/>
    </location>
</feature>
<dbReference type="EC" id="3.5.2.6" evidence="3 8"/>
<sequence>MNLIKYCLAALSLLTIALPVSTADAKTICTVIANAADGRILLQQGDCTNRVTPASTFKVALSLMGFDAGVLTDAHSPTLPFRPGYADWLGEAWRQPTDPTRWMKYSVVWFSQQVAHALGVERLQRYAGDFKYGNADFSGDAGQNNALERAWISSSLQISPLEQVAFLEKLVNRRLKVHPRAFDMTRQIVERTRLQGGWMIFGKSGSAFPRQADGKFDRARGWGWFVGWATKGDDTLVFARLIQDEKRQTGLAGIRARGAFLQEWPTLTDGLLR</sequence>
<feature type="domain" description="Penicillin-binding protein transpeptidase" evidence="10">
    <location>
        <begin position="29"/>
        <end position="250"/>
    </location>
</feature>
<evidence type="ECO:0000256" key="1">
    <source>
        <dbReference type="ARBA" id="ARBA00001526"/>
    </source>
</evidence>
<evidence type="ECO:0000256" key="9">
    <source>
        <dbReference type="SAM" id="SignalP"/>
    </source>
</evidence>
<dbReference type="GO" id="GO:0008800">
    <property type="term" value="F:beta-lactamase activity"/>
    <property type="evidence" value="ECO:0007669"/>
    <property type="project" value="UniProtKB-UniRule"/>
</dbReference>
<dbReference type="SUPFAM" id="SSF56601">
    <property type="entry name" value="beta-lactamase/transpeptidase-like"/>
    <property type="match status" value="1"/>
</dbReference>
<dbReference type="GO" id="GO:0017001">
    <property type="term" value="P:antibiotic catabolic process"/>
    <property type="evidence" value="ECO:0007669"/>
    <property type="project" value="InterPro"/>
</dbReference>
<comment type="caution">
    <text evidence="11">The sequence shown here is derived from an EMBL/GenBank/DDBJ whole genome shotgun (WGS) entry which is preliminary data.</text>
</comment>
<proteinExistence type="inferred from homology"/>
<dbReference type="InterPro" id="IPR050515">
    <property type="entry name" value="Beta-lactam/transpept"/>
</dbReference>
<feature type="chain" id="PRO_5024313985" description="Beta-lactamase" evidence="9">
    <location>
        <begin position="23"/>
        <end position="273"/>
    </location>
</feature>
<feature type="active site" description="Acyl-ester intermediate" evidence="7">
    <location>
        <position position="55"/>
    </location>
</feature>
<evidence type="ECO:0000256" key="2">
    <source>
        <dbReference type="ARBA" id="ARBA00007898"/>
    </source>
</evidence>
<dbReference type="GO" id="GO:0071555">
    <property type="term" value="P:cell wall organization"/>
    <property type="evidence" value="ECO:0007669"/>
    <property type="project" value="TreeGrafter"/>
</dbReference>
<dbReference type="OrthoDB" id="9762883at2"/>
<evidence type="ECO:0000256" key="6">
    <source>
        <dbReference type="ARBA" id="ARBA00023251"/>
    </source>
</evidence>
<comment type="similarity">
    <text evidence="2 8">Belongs to the class-D beta-lactamase family.</text>
</comment>
<dbReference type="AlphaFoldDB" id="A0A5N3P3Y0"/>
<dbReference type="PROSITE" id="PS00337">
    <property type="entry name" value="BETA_LACTAMASE_D"/>
    <property type="match status" value="1"/>
</dbReference>
<dbReference type="Pfam" id="PF00905">
    <property type="entry name" value="Transpeptidase"/>
    <property type="match status" value="1"/>
</dbReference>
<reference evidence="11 12" key="1">
    <citation type="journal article" date="2019" name="Microorganisms">
        <title>Genome Insights into the Novel Species Microvirga brassicacearum, a Rapeseed Endophyte with Biotechnological Potential.</title>
        <authorList>
            <person name="Jimenez-Gomez A."/>
            <person name="Saati-Santamaria Z."/>
            <person name="Igual J.M."/>
            <person name="Rivas R."/>
            <person name="Mateos P.F."/>
            <person name="Garcia-Fraile P."/>
        </authorList>
    </citation>
    <scope>NUCLEOTIDE SEQUENCE [LARGE SCALE GENOMIC DNA]</scope>
    <source>
        <strain evidence="11 12">CDVBN77</strain>
    </source>
</reference>
<accession>A0A5N3P3Y0</accession>
<keyword evidence="4 9" id="KW-0732">Signal</keyword>
<protein>
    <recommendedName>
        <fullName evidence="3 8">Beta-lactamase</fullName>
        <ecNumber evidence="3 8">3.5.2.6</ecNumber>
    </recommendedName>
</protein>